<dbReference type="RefSeq" id="WP_060813816.1">
    <property type="nucleotide sequence ID" value="NZ_JBHULA010000035.1"/>
</dbReference>
<feature type="transmembrane region" description="Helical" evidence="1">
    <location>
        <begin position="18"/>
        <end position="39"/>
    </location>
</feature>
<gene>
    <name evidence="2" type="ORF">NCTC12360_03331</name>
</gene>
<reference evidence="2 3" key="1">
    <citation type="submission" date="2018-06" db="EMBL/GenBank/DDBJ databases">
        <authorList>
            <consortium name="Pathogen Informatics"/>
            <person name="Doyle S."/>
        </authorList>
    </citation>
    <scope>NUCLEOTIDE SEQUENCE [LARGE SCALE GENOMIC DNA]</scope>
    <source>
        <strain evidence="2 3">NCTC12360</strain>
    </source>
</reference>
<evidence type="ECO:0000256" key="1">
    <source>
        <dbReference type="SAM" id="Phobius"/>
    </source>
</evidence>
<accession>A0A376H6I1</accession>
<keyword evidence="3" id="KW-1185">Reference proteome</keyword>
<name>A0A376H6I1_ENTGA</name>
<organism evidence="2 3">
    <name type="scientific">Enterococcus gallinarum</name>
    <dbReference type="NCBI Taxonomy" id="1353"/>
    <lineage>
        <taxon>Bacteria</taxon>
        <taxon>Bacillati</taxon>
        <taxon>Bacillota</taxon>
        <taxon>Bacilli</taxon>
        <taxon>Lactobacillales</taxon>
        <taxon>Enterococcaceae</taxon>
        <taxon>Enterococcus</taxon>
    </lineage>
</organism>
<evidence type="ECO:0000313" key="2">
    <source>
        <dbReference type="EMBL" id="STD84784.1"/>
    </source>
</evidence>
<keyword evidence="1" id="KW-0472">Membrane</keyword>
<evidence type="ECO:0000313" key="3">
    <source>
        <dbReference type="Proteomes" id="UP000254807"/>
    </source>
</evidence>
<dbReference type="OrthoDB" id="2361332at2"/>
<keyword evidence="1" id="KW-1133">Transmembrane helix</keyword>
<dbReference type="EMBL" id="UFYW01000001">
    <property type="protein sequence ID" value="STD84784.1"/>
    <property type="molecule type" value="Genomic_DNA"/>
</dbReference>
<proteinExistence type="predicted"/>
<dbReference type="AlphaFoldDB" id="A0A376H6I1"/>
<keyword evidence="1" id="KW-0812">Transmembrane</keyword>
<protein>
    <submittedName>
        <fullName evidence="2">Uncharacterized protein</fullName>
    </submittedName>
</protein>
<dbReference type="Proteomes" id="UP000254807">
    <property type="component" value="Unassembled WGS sequence"/>
</dbReference>
<sequence length="221" mass="24610">MNQPVNPTKKTPRKSRPLIAFILLPVILVGALGLFLNHFNYWPFQGSKIAGVPDGQLVQLENEPDLTGLLLAYGSQLKFNTTATSLTVYFDHYRKGELNTHESVASLTYEQDVSISGYLNFGIAEGQNHLLVKLFSNGAMSQTVTDLSDYDFPLTQEDRQFGAVTTIKNGKVKLEKNKKVPLLYLAEGNDGLKIYDDMANNLAPDNLKNLPNAYLIYLIIK</sequence>